<dbReference type="InterPro" id="IPR013780">
    <property type="entry name" value="Glyco_hydro_b"/>
</dbReference>
<dbReference type="EC" id="3.2.1.20" evidence="3"/>
<proteinExistence type="inferred from homology"/>
<evidence type="ECO:0000259" key="12">
    <source>
        <dbReference type="Pfam" id="PF21365"/>
    </source>
</evidence>
<dbReference type="PANTHER" id="PTHR22762">
    <property type="entry name" value="ALPHA-GLUCOSIDASE"/>
    <property type="match status" value="1"/>
</dbReference>
<evidence type="ECO:0000256" key="5">
    <source>
        <dbReference type="ARBA" id="ARBA00022801"/>
    </source>
</evidence>
<dbReference type="EMBL" id="MH182551">
    <property type="protein sequence ID" value="AWA44973.1"/>
    <property type="molecule type" value="Genomic_DNA"/>
</dbReference>
<dbReference type="SUPFAM" id="SSF74650">
    <property type="entry name" value="Galactose mutarotase-like"/>
    <property type="match status" value="2"/>
</dbReference>
<keyword evidence="6" id="KW-0325">Glycoprotein</keyword>
<dbReference type="InterPro" id="IPR030458">
    <property type="entry name" value="Glyco_hydro_31_AS"/>
</dbReference>
<evidence type="ECO:0000256" key="4">
    <source>
        <dbReference type="ARBA" id="ARBA00022729"/>
    </source>
</evidence>
<dbReference type="PANTHER" id="PTHR22762:SF133">
    <property type="entry name" value="P-TYPE DOMAIN-CONTAINING PROTEIN"/>
    <property type="match status" value="1"/>
</dbReference>
<dbReference type="InterPro" id="IPR025887">
    <property type="entry name" value="Glyco_hydro_31_N_dom"/>
</dbReference>
<dbReference type="Gene3D" id="2.60.40.1760">
    <property type="entry name" value="glycosyl hydrolase (family 31)"/>
    <property type="match status" value="2"/>
</dbReference>
<dbReference type="GO" id="GO:0030246">
    <property type="term" value="F:carbohydrate binding"/>
    <property type="evidence" value="ECO:0007669"/>
    <property type="project" value="InterPro"/>
</dbReference>
<evidence type="ECO:0000256" key="6">
    <source>
        <dbReference type="ARBA" id="ARBA00023180"/>
    </source>
</evidence>
<dbReference type="FunFam" id="3.20.20.80:FF:000016">
    <property type="entry name" value="Maltase-glucoamylase, intestinal"/>
    <property type="match status" value="2"/>
</dbReference>
<feature type="domain" description="Glycoside hydrolase family 31 TIM barrel" evidence="10">
    <location>
        <begin position="1222"/>
        <end position="1568"/>
    </location>
</feature>
<feature type="domain" description="Glycoside hydrolase family 31 N-terminal" evidence="11">
    <location>
        <begin position="1023"/>
        <end position="1180"/>
    </location>
</feature>
<comment type="similarity">
    <text evidence="2">Belongs to the glycosyl hydrolase 31 family.</text>
</comment>
<dbReference type="InterPro" id="IPR048395">
    <property type="entry name" value="Glyco_hydro_31_C"/>
</dbReference>
<dbReference type="CDD" id="cd06602">
    <property type="entry name" value="GH31_MGAM_SI_GAA"/>
    <property type="match status" value="2"/>
</dbReference>
<sequence>MAWPPPPSTAHFFFLLLLLLSLLAAAPWHRATAQDAGYRVVSVGRARAGGQLSARLELAGAGRKAELGPDVHGTRTNSLPLRRRAPYPLGHATSKHFFFNFALLLILFSNVLLPNHAGGSLETDSRLHVRITDADHRRWEVPQSVIPREALRDVTLGASTGASPYGRVLSAATSDLTFTLHASPFRFTVSRRSSGDVLFDTTASLVFKDRYLELTTALPADRASLYGLGEHTKHTFRLQRNDTFTLWNADIAAFNVDLNLYGSHPFYLDVRPAAAHGVLLLNSNGMDVEYGGSYLTYKVIGGVLDFYFFAGPAPLDVVDQYTQLIGRPAPMPYWSFGFHQCRWGYKNLADLEDVVAGYAKARIPLEVMWTDIDYMDAFKDFTLDPVNFPAGPMRQFVDRLHRNGQKYVVIIDPGINVNETYGTFVRGMQQDVFLKRSGTNYLGKVWPGNVYFPDFFNPRATEFWAREIALFRRMLPVDGLWIDMNEISNFVDPAPLNALDDPPYRINNSGVRRPINNKTTPASAVHYGGVREYDAHNLFGFLEARATHGALLADTGRRPFVLSRSTFVGSGRYTAHWTGDNAATWDDLRCSINTMLSFGLFGIPMVGADICGFNGNTTEELCSRWIQLGAFYPFSRDHSANETIRRELYLWELVARSARKALGLRYRLLPYLYTLMHEAHTTGAPIARPLFFSYPMDVATYGVDRQFLLGRGVLVSPVLEPGATTVDAYFPAGRWFSLYDYTIAVASATGKRVTLPAPADTVNVHVAGGNILPLQLPALTTLRARQTVFHLLVALAEDGSASGELFLDDGESPEMAGPRGEWSLVRFSCAAGNDGVTVRSHVVRDAYGPSRKLVIGKVVFLGLHSPAPPREFAVYVNGVKTTNSMGGALGYQRSGALSAAQVEGLSLAVGKEFELKAGYRVVSVSGAGGQLSARLELAGAGHKAELGPDVQRLSLTARQWDSNPQSPAPEASALSIRPCDHGILEAEIFTQLSMLFSNVLLPNHAGGSLETDSRLHVRITDADHPRWEVPQSVISREAPRHITLESSTGASPSPHSRVLSAATSDLTFALQASPFRFTVSRRSSGDVLFDTSAALVFKDRYLELTTALPADGRASLYGLGEQTKRTFRLQRNDTSTLWNADIAASNVDLNLYGSHPFYLDLRPSAGAAHGVLLLNSNGMDIEYGGSHLTYRVIGGVLDFYFFAGPAPLDVVDQYTQLIGRPSPMPYWSFGFHQCRYGYKNLADLEGVVAGYAKARIPLEVMWTDIDYMDAFKDFTLDPVNFPAGPMRQFVDRLHRNGQKYVVIIDPGINVNETYGTFVRGMQQDVFLKRNGTNYLGKVWPGNVYFPDFFNPRAPEFWSREIALFRRTLPVDGLWIDMNEISNFVDPAPLNALDDPPYRINNSGVRRPINNKTTPASAVHYGGVREYDAHNLFGFLEARATHGALLADTGRRPFVLSRSTFVGSGRYTAHWTGDNAATWDDLRYSINTMLSFGLFGIPMVGADICGFGGNTTEELCSRWIQLGAFYPFARDHSAIGTIRRELYLWELVARSARKALGLRYRLLPYLYTLMHEAHTTGAPIARPLFFSYPMDVATYGVDRQFLLGRGVLVSPVLEPGATTVDAYFPAGRWFSLFDYTLAVASATGKRVTLPAPADTVNVHVAGGNILPLQLPALTTSRARQTVFHLLVALAEDGSASGELFLDDGESPEMAGPRGEWSLVRFSCAAGRDGVTVRSHVVRDAYGPSRKLVIGKVMFLGLHSPAPPREFAVYVNGVKTANSMGGALGYQRSGALGAAQVEGLSLAVGKEFELKVVTLS</sequence>
<dbReference type="Gene3D" id="2.60.40.1180">
    <property type="entry name" value="Golgi alpha-mannosidase II"/>
    <property type="match status" value="4"/>
</dbReference>
<evidence type="ECO:0000256" key="1">
    <source>
        <dbReference type="ARBA" id="ARBA00001657"/>
    </source>
</evidence>
<feature type="domain" description="Glycoside hydrolase family 31 N-terminal" evidence="11">
    <location>
        <begin position="165"/>
        <end position="287"/>
    </location>
</feature>
<dbReference type="GO" id="GO:0005975">
    <property type="term" value="P:carbohydrate metabolic process"/>
    <property type="evidence" value="ECO:0007669"/>
    <property type="project" value="InterPro"/>
</dbReference>
<dbReference type="PROSITE" id="PS00129">
    <property type="entry name" value="GLYCOSYL_HYDROL_F31_1"/>
    <property type="match status" value="2"/>
</dbReference>
<comment type="catalytic activity">
    <reaction evidence="1">
        <text>Hydrolysis of terminal, non-reducing (1-&gt;4)-linked alpha-D-glucose residues with release of alpha-D-glucose.</text>
        <dbReference type="EC" id="3.2.1.20"/>
    </reaction>
</comment>
<evidence type="ECO:0000259" key="11">
    <source>
        <dbReference type="Pfam" id="PF13802"/>
    </source>
</evidence>
<dbReference type="Pfam" id="PF01055">
    <property type="entry name" value="Glyco_hydro_31_2nd"/>
    <property type="match status" value="2"/>
</dbReference>
<protein>
    <recommendedName>
        <fullName evidence="3">alpha-glucosidase</fullName>
        <ecNumber evidence="3">3.2.1.20</ecNumber>
    </recommendedName>
    <alternativeName>
        <fullName evidence="8">Maltase</fullName>
    </alternativeName>
</protein>
<keyword evidence="7" id="KW-0326">Glycosidase</keyword>
<dbReference type="Pfam" id="PF21365">
    <property type="entry name" value="Glyco_hydro_31_3rd"/>
    <property type="match status" value="2"/>
</dbReference>
<dbReference type="PROSITE" id="PS00707">
    <property type="entry name" value="GLYCOSYL_HYDROL_F31_2"/>
    <property type="match status" value="2"/>
</dbReference>
<evidence type="ECO:0000259" key="10">
    <source>
        <dbReference type="Pfam" id="PF01055"/>
    </source>
</evidence>
<reference evidence="13" key="1">
    <citation type="submission" date="2018-04" db="EMBL/GenBank/DDBJ databases">
        <title>Comparative Analysis of Homologous Sequences of Saccharum officinarum and Saccharum spontaneum Reveals Independent Polyploidization Events.</title>
        <authorList>
            <person name="Sharma A."/>
            <person name="Song J."/>
            <person name="Lin Q."/>
            <person name="Singh R."/>
            <person name="Ramos N."/>
            <person name="Wang K."/>
            <person name="Zhang J."/>
            <person name="Ming R."/>
            <person name="Yu Q."/>
        </authorList>
    </citation>
    <scope>NUCLEOTIDE SEQUENCE</scope>
</reference>
<evidence type="ECO:0000256" key="7">
    <source>
        <dbReference type="ARBA" id="ARBA00023295"/>
    </source>
</evidence>
<keyword evidence="5" id="KW-0378">Hydrolase</keyword>
<evidence type="ECO:0000313" key="13">
    <source>
        <dbReference type="EMBL" id="AWA44973.1"/>
    </source>
</evidence>
<feature type="domain" description="Glycosyl hydrolase family 31 C-terminal" evidence="12">
    <location>
        <begin position="683"/>
        <end position="772"/>
    </location>
</feature>
<accession>A0A678TL37</accession>
<dbReference type="GO" id="GO:0090599">
    <property type="term" value="F:alpha-glucosidase activity"/>
    <property type="evidence" value="ECO:0007669"/>
    <property type="project" value="UniProtKB-ARBA"/>
</dbReference>
<dbReference type="InterPro" id="IPR011013">
    <property type="entry name" value="Gal_mutarotase_sf_dom"/>
</dbReference>
<evidence type="ECO:0000256" key="3">
    <source>
        <dbReference type="ARBA" id="ARBA00012741"/>
    </source>
</evidence>
<feature type="domain" description="Glycosyl hydrolase family 31 C-terminal" evidence="12">
    <location>
        <begin position="1576"/>
        <end position="1665"/>
    </location>
</feature>
<keyword evidence="4 9" id="KW-0732">Signal</keyword>
<feature type="signal peptide" evidence="9">
    <location>
        <begin position="1"/>
        <end position="25"/>
    </location>
</feature>
<evidence type="ECO:0000256" key="8">
    <source>
        <dbReference type="ARBA" id="ARBA00041343"/>
    </source>
</evidence>
<dbReference type="Pfam" id="PF13802">
    <property type="entry name" value="Gal_mutarotas_2"/>
    <property type="match status" value="2"/>
</dbReference>
<dbReference type="InterPro" id="IPR030459">
    <property type="entry name" value="Glyco_hydro_31_CS"/>
</dbReference>
<dbReference type="InterPro" id="IPR017853">
    <property type="entry name" value="GH"/>
</dbReference>
<gene>
    <name evidence="13" type="ORF">SS04J15_000006</name>
</gene>
<evidence type="ECO:0000256" key="2">
    <source>
        <dbReference type="ARBA" id="ARBA00007806"/>
    </source>
</evidence>
<dbReference type="CDD" id="cd14752">
    <property type="entry name" value="GH31_N"/>
    <property type="match status" value="2"/>
</dbReference>
<dbReference type="SUPFAM" id="SSF51445">
    <property type="entry name" value="(Trans)glycosidases"/>
    <property type="match status" value="2"/>
</dbReference>
<dbReference type="SUPFAM" id="SSF51011">
    <property type="entry name" value="Glycosyl hydrolase domain"/>
    <property type="match status" value="2"/>
</dbReference>
<evidence type="ECO:0000256" key="9">
    <source>
        <dbReference type="SAM" id="SignalP"/>
    </source>
</evidence>
<organism evidence="13">
    <name type="scientific">Saccharum spontaneum</name>
    <name type="common">Wild sugarcane</name>
    <dbReference type="NCBI Taxonomy" id="62335"/>
    <lineage>
        <taxon>Eukaryota</taxon>
        <taxon>Viridiplantae</taxon>
        <taxon>Streptophyta</taxon>
        <taxon>Embryophyta</taxon>
        <taxon>Tracheophyta</taxon>
        <taxon>Spermatophyta</taxon>
        <taxon>Magnoliopsida</taxon>
        <taxon>Liliopsida</taxon>
        <taxon>Poales</taxon>
        <taxon>Poaceae</taxon>
        <taxon>PACMAD clade</taxon>
        <taxon>Panicoideae</taxon>
        <taxon>Andropogonodae</taxon>
        <taxon>Andropogoneae</taxon>
        <taxon>Saccharinae</taxon>
        <taxon>Saccharum</taxon>
        <taxon>Saccharum officinarum species complex</taxon>
    </lineage>
</organism>
<dbReference type="FunFam" id="2.60.40.1180:FF:000044">
    <property type="entry name" value="Alpha-glucosidase 1"/>
    <property type="match status" value="2"/>
</dbReference>
<dbReference type="InterPro" id="IPR000322">
    <property type="entry name" value="Glyco_hydro_31_TIM"/>
</dbReference>
<feature type="chain" id="PRO_5025468669" description="alpha-glucosidase" evidence="9">
    <location>
        <begin position="26"/>
        <end position="1814"/>
    </location>
</feature>
<name>A0A678TL37_SACSP</name>
<dbReference type="Gene3D" id="3.20.20.80">
    <property type="entry name" value="Glycosidases"/>
    <property type="match status" value="2"/>
</dbReference>
<feature type="domain" description="Glycoside hydrolase family 31 TIM barrel" evidence="10">
    <location>
        <begin position="328"/>
        <end position="675"/>
    </location>
</feature>